<accession>A0A1V6TTZ1</accession>
<comment type="similarity">
    <text evidence="4">Belongs to the aldo/keto reductase family. Aldo/keto reductase 2 subfamily.</text>
</comment>
<gene>
    <name evidence="7" type="ORF">PENSTE_c002G06022</name>
</gene>
<dbReference type="Gene3D" id="3.20.20.100">
    <property type="entry name" value="NADP-dependent oxidoreductase domain"/>
    <property type="match status" value="1"/>
</dbReference>
<dbReference type="AlphaFoldDB" id="A0A1V6TTZ1"/>
<keyword evidence="3" id="KW-0560">Oxidoreductase</keyword>
<evidence type="ECO:0000259" key="6">
    <source>
        <dbReference type="Pfam" id="PF00248"/>
    </source>
</evidence>
<dbReference type="FunFam" id="3.20.20.100:FF:000024">
    <property type="entry name" value="Aryl-alcohol dehydrogenase"/>
    <property type="match status" value="1"/>
</dbReference>
<sequence length="379" mass="42355">MAEPVPPTELGRLRVLSSTAGVRVSPIQLGAMSIGDSWAGIMGSMNKKSSFNLLDAFYEAGGNFIDTANAYQNQQSEKWLGEWMQDRQNRDSLVLATKFSLDYRGYDIGKGPHIANFSGNSRRAMHVSIRDSLKNLQTDYLDIYYVHYWDYTTSIKEVMDALHILVEQGRVLYLGASDIPAWIVAAANTYAIDHGKTPFSIYQGRWNLLKRDFERDIIPMARQFNMALAPWDVLGGGKFQSKAEVERRNNAGEILRSRPGGISHQTEDEIRISEALTKVASEHGIESITAIALAYVMSKAGNVFPIVGGRKVEHLKDNIQALSIKLTQEQIEYLESIKPFEIGFPHDFIAADPNVTGNSFLIARTNAMKFPNAYRPTSL</sequence>
<dbReference type="STRING" id="303698.A0A1V6TTZ1"/>
<organism evidence="7 8">
    <name type="scientific">Penicillium steckii</name>
    <dbReference type="NCBI Taxonomy" id="303698"/>
    <lineage>
        <taxon>Eukaryota</taxon>
        <taxon>Fungi</taxon>
        <taxon>Dikarya</taxon>
        <taxon>Ascomycota</taxon>
        <taxon>Pezizomycotina</taxon>
        <taxon>Eurotiomycetes</taxon>
        <taxon>Eurotiomycetidae</taxon>
        <taxon>Eurotiales</taxon>
        <taxon>Aspergillaceae</taxon>
        <taxon>Penicillium</taxon>
    </lineage>
</organism>
<evidence type="ECO:0000256" key="2">
    <source>
        <dbReference type="ARBA" id="ARBA00022857"/>
    </source>
</evidence>
<reference evidence="8" key="1">
    <citation type="journal article" date="2017" name="Nat. Microbiol.">
        <title>Global analysis of biosynthetic gene clusters reveals vast potential of secondary metabolite production in Penicillium species.</title>
        <authorList>
            <person name="Nielsen J.C."/>
            <person name="Grijseels S."/>
            <person name="Prigent S."/>
            <person name="Ji B."/>
            <person name="Dainat J."/>
            <person name="Nielsen K.F."/>
            <person name="Frisvad J.C."/>
            <person name="Workman M."/>
            <person name="Nielsen J."/>
        </authorList>
    </citation>
    <scope>NUCLEOTIDE SEQUENCE [LARGE SCALE GENOMIC DNA]</scope>
    <source>
        <strain evidence="8">IBT 24891</strain>
    </source>
</reference>
<dbReference type="GO" id="GO:0016491">
    <property type="term" value="F:oxidoreductase activity"/>
    <property type="evidence" value="ECO:0007669"/>
    <property type="project" value="UniProtKB-KW"/>
</dbReference>
<dbReference type="InterPro" id="IPR023210">
    <property type="entry name" value="NADP_OxRdtase_dom"/>
</dbReference>
<evidence type="ECO:0000256" key="1">
    <source>
        <dbReference type="ARBA" id="ARBA00004721"/>
    </source>
</evidence>
<dbReference type="InterPro" id="IPR050523">
    <property type="entry name" value="AKR_Detox_Biosynth"/>
</dbReference>
<dbReference type="SUPFAM" id="SSF51430">
    <property type="entry name" value="NAD(P)-linked oxidoreductase"/>
    <property type="match status" value="1"/>
</dbReference>
<comment type="pathway">
    <text evidence="1">Secondary metabolite biosynthesis; terpenoid biosynthesis.</text>
</comment>
<evidence type="ECO:0000256" key="3">
    <source>
        <dbReference type="ARBA" id="ARBA00023002"/>
    </source>
</evidence>
<evidence type="ECO:0000256" key="5">
    <source>
        <dbReference type="ARBA" id="ARBA00073126"/>
    </source>
</evidence>
<dbReference type="PANTHER" id="PTHR43364:SF2">
    <property type="entry name" value="ARYL-ALCOHOL DEHYDROGENASE AAD10-RELATED"/>
    <property type="match status" value="1"/>
</dbReference>
<evidence type="ECO:0000313" key="8">
    <source>
        <dbReference type="Proteomes" id="UP000191285"/>
    </source>
</evidence>
<keyword evidence="2" id="KW-0521">NADP</keyword>
<comment type="caution">
    <text evidence="7">The sequence shown here is derived from an EMBL/GenBank/DDBJ whole genome shotgun (WGS) entry which is preliminary data.</text>
</comment>
<dbReference type="Proteomes" id="UP000191285">
    <property type="component" value="Unassembled WGS sequence"/>
</dbReference>
<dbReference type="PANTHER" id="PTHR43364">
    <property type="entry name" value="NADH-SPECIFIC METHYLGLYOXAL REDUCTASE-RELATED"/>
    <property type="match status" value="1"/>
</dbReference>
<keyword evidence="8" id="KW-1185">Reference proteome</keyword>
<protein>
    <recommendedName>
        <fullName evidence="5">Aldo-keto reductase ausK</fullName>
    </recommendedName>
</protein>
<dbReference type="OrthoDB" id="48988at2759"/>
<dbReference type="InterPro" id="IPR036812">
    <property type="entry name" value="NAD(P)_OxRdtase_dom_sf"/>
</dbReference>
<evidence type="ECO:0000313" key="7">
    <source>
        <dbReference type="EMBL" id="OQE29434.1"/>
    </source>
</evidence>
<evidence type="ECO:0000256" key="4">
    <source>
        <dbReference type="ARBA" id="ARBA00038157"/>
    </source>
</evidence>
<name>A0A1V6TTZ1_9EURO</name>
<feature type="domain" description="NADP-dependent oxidoreductase" evidence="6">
    <location>
        <begin position="26"/>
        <end position="337"/>
    </location>
</feature>
<dbReference type="Pfam" id="PF00248">
    <property type="entry name" value="Aldo_ket_red"/>
    <property type="match status" value="1"/>
</dbReference>
<proteinExistence type="inferred from homology"/>
<dbReference type="EMBL" id="MLKD01000002">
    <property type="protein sequence ID" value="OQE29434.1"/>
    <property type="molecule type" value="Genomic_DNA"/>
</dbReference>